<dbReference type="Proteomes" id="UP000307537">
    <property type="component" value="Unassembled WGS sequence"/>
</dbReference>
<keyword evidence="2" id="KW-1185">Reference proteome</keyword>
<evidence type="ECO:0000313" key="2">
    <source>
        <dbReference type="Proteomes" id="UP000307537"/>
    </source>
</evidence>
<sequence>MFDRIIKTVSFGFLFALFSFSVNALSLIEIKKVEDEIRELPHLSDLGLNKVPGIVVKLNKFEVDFNSLNPLPNDAELLKEAIFSCKNALANHVNQAKLYSALQQEMIDLSEGTSSLSLVQKSIMINILLAGPTAISSQFYSDYINSDEAGGIRLRETLMYFTLHPKASVKSRISLMADESVHPIFRGPASWAFGKLSAQNDPDAIAQLSKALNQSIGDDFGFDSKLLTLLGLAEIADFDYIKSNYSNVGLGDEYLAIAERYIKLKRALSSDKDKIIELNFNVKMGQYERDEAIKYILENNKTNLLSKLGVLSDVENGTFVIEEVSQLASILGYRISGSSDNPVITAI</sequence>
<dbReference type="AlphaFoldDB" id="A0A8T6YXJ7"/>
<proteinExistence type="predicted"/>
<comment type="caution">
    <text evidence="1">The sequence shown here is derived from an EMBL/GenBank/DDBJ whole genome shotgun (WGS) entry which is preliminary data.</text>
</comment>
<gene>
    <name evidence="1" type="ORF">CWC29_021965</name>
</gene>
<evidence type="ECO:0000313" key="1">
    <source>
        <dbReference type="EMBL" id="NKC21448.1"/>
    </source>
</evidence>
<name>A0A8T6YXJ7_9GAMM</name>
<accession>A0A8T6YXJ7</accession>
<reference evidence="1" key="1">
    <citation type="submission" date="2019-10" db="EMBL/GenBank/DDBJ databases">
        <authorList>
            <person name="Paulsen S."/>
        </authorList>
    </citation>
    <scope>NUCLEOTIDE SEQUENCE</scope>
    <source>
        <strain evidence="1">S4498</strain>
    </source>
</reference>
<dbReference type="EMBL" id="PNCO02000002">
    <property type="protein sequence ID" value="NKC21448.1"/>
    <property type="molecule type" value="Genomic_DNA"/>
</dbReference>
<protein>
    <submittedName>
        <fullName evidence="1">Uncharacterized protein</fullName>
    </submittedName>
</protein>
<organism evidence="1 2">
    <name type="scientific">Pseudoalteromonas galatheae</name>
    <dbReference type="NCBI Taxonomy" id="579562"/>
    <lineage>
        <taxon>Bacteria</taxon>
        <taxon>Pseudomonadati</taxon>
        <taxon>Pseudomonadota</taxon>
        <taxon>Gammaproteobacteria</taxon>
        <taxon>Alteromonadales</taxon>
        <taxon>Pseudoalteromonadaceae</taxon>
        <taxon>Pseudoalteromonas</taxon>
    </lineage>
</organism>
<dbReference type="RefSeq" id="WP_128725482.1">
    <property type="nucleotide sequence ID" value="NZ_CAXNSI010000004.1"/>
</dbReference>